<dbReference type="SUPFAM" id="SSF56935">
    <property type="entry name" value="Porins"/>
    <property type="match status" value="1"/>
</dbReference>
<accession>A0A1Q2HMQ6</accession>
<dbReference type="Pfam" id="PF04338">
    <property type="entry name" value="DUF481"/>
    <property type="match status" value="1"/>
</dbReference>
<dbReference type="OrthoDB" id="5292716at2"/>
<feature type="region of interest" description="Disordered" evidence="1">
    <location>
        <begin position="107"/>
        <end position="133"/>
    </location>
</feature>
<proteinExistence type="predicted"/>
<dbReference type="RefSeq" id="WP_161488066.1">
    <property type="nucleotide sequence ID" value="NZ_CP019633.1"/>
</dbReference>
<feature type="chain" id="PRO_5011958813" evidence="2">
    <location>
        <begin position="20"/>
        <end position="341"/>
    </location>
</feature>
<evidence type="ECO:0000313" key="4">
    <source>
        <dbReference type="Proteomes" id="UP000188273"/>
    </source>
</evidence>
<gene>
    <name evidence="3" type="ORF">L21SP3_00512</name>
</gene>
<protein>
    <submittedName>
        <fullName evidence="3">Salt-induced outer membrane protein</fullName>
    </submittedName>
</protein>
<dbReference type="KEGG" id="pbu:L21SP3_00512"/>
<organism evidence="3 4">
    <name type="scientific">Sedimentisphaera cyanobacteriorum</name>
    <dbReference type="NCBI Taxonomy" id="1940790"/>
    <lineage>
        <taxon>Bacteria</taxon>
        <taxon>Pseudomonadati</taxon>
        <taxon>Planctomycetota</taxon>
        <taxon>Phycisphaerae</taxon>
        <taxon>Sedimentisphaerales</taxon>
        <taxon>Sedimentisphaeraceae</taxon>
        <taxon>Sedimentisphaera</taxon>
    </lineage>
</organism>
<evidence type="ECO:0000313" key="3">
    <source>
        <dbReference type="EMBL" id="AQQ08722.1"/>
    </source>
</evidence>
<evidence type="ECO:0000256" key="1">
    <source>
        <dbReference type="SAM" id="MobiDB-lite"/>
    </source>
</evidence>
<dbReference type="InterPro" id="IPR007433">
    <property type="entry name" value="DUF481"/>
</dbReference>
<sequence precursor="true">MKRLLTITALILFAAAVNADVVYLSNGDKISGTVKTVTGGKLKIASELAGDIEIPLENVSSFETQEPVEMHLEDGSTLNQPVKKGSKGYIQTKETELLKPQKLKVDSISSVNPPAPEKPRWKGSISGGVAVSNGNTDKTDYNLSAYMQKRTEQDRITLSADYAQSEQTDEDTGEETTTEEWWKTRAKFDYFLSKKLYAFLDGRYETDKIADLDRRVLIGSGLGYQWIETPAMNFSTDLGVASRYEKYDNEPDSNTELSGQASYHFDKQMLDNLMFIHELTFYPSFESLSDEYYVSTFAQFKYQMTDSIFASFKSILDYDKSPAAGTESTDTKYMFSVGMDF</sequence>
<dbReference type="Proteomes" id="UP000188273">
    <property type="component" value="Chromosome"/>
</dbReference>
<keyword evidence="2" id="KW-0732">Signal</keyword>
<name>A0A1Q2HMQ6_9BACT</name>
<dbReference type="EMBL" id="CP019633">
    <property type="protein sequence ID" value="AQQ08722.1"/>
    <property type="molecule type" value="Genomic_DNA"/>
</dbReference>
<reference evidence="4" key="1">
    <citation type="submission" date="2017-02" db="EMBL/GenBank/DDBJ databases">
        <title>Comparative genomics and description of representatives of a novel lineage of planctomycetes thriving in anoxic sediments.</title>
        <authorList>
            <person name="Spring S."/>
            <person name="Bunk B."/>
            <person name="Sproer C."/>
            <person name="Klenk H.-P."/>
        </authorList>
    </citation>
    <scope>NUCLEOTIDE SEQUENCE [LARGE SCALE GENOMIC DNA]</scope>
    <source>
        <strain evidence="4">L21-RPul-D3</strain>
    </source>
</reference>
<keyword evidence="4" id="KW-1185">Reference proteome</keyword>
<dbReference type="STRING" id="1940790.L21SP3_00512"/>
<feature type="signal peptide" evidence="2">
    <location>
        <begin position="1"/>
        <end position="19"/>
    </location>
</feature>
<evidence type="ECO:0000256" key="2">
    <source>
        <dbReference type="SAM" id="SignalP"/>
    </source>
</evidence>
<dbReference type="AlphaFoldDB" id="A0A1Q2HMQ6"/>